<protein>
    <submittedName>
        <fullName evidence="2">Uncharacterized protein</fullName>
    </submittedName>
</protein>
<evidence type="ECO:0000313" key="3">
    <source>
        <dbReference type="Proteomes" id="UP000516384"/>
    </source>
</evidence>
<feature type="transmembrane region" description="Helical" evidence="1">
    <location>
        <begin position="653"/>
        <end position="675"/>
    </location>
</feature>
<evidence type="ECO:0000256" key="1">
    <source>
        <dbReference type="SAM" id="Phobius"/>
    </source>
</evidence>
<dbReference type="Proteomes" id="UP000516384">
    <property type="component" value="Chromosome"/>
</dbReference>
<keyword evidence="1" id="KW-0472">Membrane</keyword>
<keyword evidence="1" id="KW-0812">Transmembrane</keyword>
<feature type="transmembrane region" description="Helical" evidence="1">
    <location>
        <begin position="98"/>
        <end position="116"/>
    </location>
</feature>
<reference evidence="2 3" key="1">
    <citation type="submission" date="2020-09" db="EMBL/GenBank/DDBJ databases">
        <title>Characterization of Paenibacillus peoriae strain ZF390 with broad-spectrum antimicrobial activity as a potential biocontrol agent.</title>
        <authorList>
            <person name="Li L."/>
            <person name="Zhao Y."/>
            <person name="Li B."/>
            <person name="Xie X."/>
        </authorList>
    </citation>
    <scope>NUCLEOTIDE SEQUENCE [LARGE SCALE GENOMIC DNA]</scope>
    <source>
        <strain evidence="2 3">ZF390</strain>
    </source>
</reference>
<feature type="transmembrane region" description="Helical" evidence="1">
    <location>
        <begin position="264"/>
        <end position="282"/>
    </location>
</feature>
<dbReference type="AlphaFoldDB" id="A0A7H0Y2A4"/>
<name>A0A7H0Y2A4_9BACL</name>
<organism evidence="2 3">
    <name type="scientific">Paenibacillus peoriae</name>
    <dbReference type="NCBI Taxonomy" id="59893"/>
    <lineage>
        <taxon>Bacteria</taxon>
        <taxon>Bacillati</taxon>
        <taxon>Bacillota</taxon>
        <taxon>Bacilli</taxon>
        <taxon>Bacillales</taxon>
        <taxon>Paenibacillaceae</taxon>
        <taxon>Paenibacillus</taxon>
    </lineage>
</organism>
<gene>
    <name evidence="2" type="ORF">IAQ67_14950</name>
</gene>
<sequence>MIGWIILGVSLTMFLLVLAVFFISAFVRNADGKNKEELFKKHFGKKALQNSLNLWYQKGYIQFQRIPFLRKYIWKIRKRLEVLETFDEYAIRSNTMKITFVTLGSTAIIVLLASFISRDLFTIFFVLFGAVVVNGMMIDTFVNRVEDRLLKQSIILFEDCRHHYQRTKNVEEALYESSQTAPHEAAQHGERIYEILTGENQEKALDTYYEVAPNKFFKLFTGFSYLVFEYGDQIVNKSSMYLNSLAKLVQDVNYEILRREKLNYLLKGLSTIAVLSSLFIRPIELWAKNYFPIMNDFYDSKIGFFIKVIFFGVVLICYALIKKLLNNDEARYVEKSDRIMWEKFLYNKVFPIRWFVDRLAPDSNKGLHFKLSVLIKDANSYLTIEWLYVQRIVLSVIVFLCTILIAFQMHSITIHNTLYVPVQGNGMLGKLGPKEQAQEIRNTNFDRSVIETLDRNSKVTPESLITTVSVLTSMSKNDPATIITANRIYQKFMIIQNEFFKWYELLISIVLSYLAYYFPVWLLHFQKRVRYMEMQEEVDQFHTIISILANFKRMDVETILEWMERYSIIFKDPIKNCLNDYSGGQENSLEQLEEDVSFEPFVRIVQKLKLAASKIPLLEAFDDLELTKEYYSEKRKEHFNRVIEMKANWGRTLGFTPGAYLVFIYLVAPMIYLSIIQAGESFQQIRNISGG</sequence>
<evidence type="ECO:0000313" key="2">
    <source>
        <dbReference type="EMBL" id="QNR65212.1"/>
    </source>
</evidence>
<keyword evidence="1" id="KW-1133">Transmembrane helix</keyword>
<feature type="transmembrane region" description="Helical" evidence="1">
    <location>
        <begin position="122"/>
        <end position="142"/>
    </location>
</feature>
<feature type="transmembrane region" description="Helical" evidence="1">
    <location>
        <begin position="505"/>
        <end position="525"/>
    </location>
</feature>
<accession>A0A7H0Y2A4</accession>
<feature type="transmembrane region" description="Helical" evidence="1">
    <location>
        <begin position="6"/>
        <end position="27"/>
    </location>
</feature>
<dbReference type="RefSeq" id="WP_190297119.1">
    <property type="nucleotide sequence ID" value="NZ_CP061172.1"/>
</dbReference>
<feature type="transmembrane region" description="Helical" evidence="1">
    <location>
        <begin position="302"/>
        <end position="321"/>
    </location>
</feature>
<dbReference type="EMBL" id="CP061172">
    <property type="protein sequence ID" value="QNR65212.1"/>
    <property type="molecule type" value="Genomic_DNA"/>
</dbReference>
<proteinExistence type="predicted"/>
<feature type="transmembrane region" description="Helical" evidence="1">
    <location>
        <begin position="392"/>
        <end position="412"/>
    </location>
</feature>